<feature type="domain" description="BRX" evidence="4">
    <location>
        <begin position="322"/>
        <end position="377"/>
    </location>
</feature>
<protein>
    <recommendedName>
        <fullName evidence="4">BRX domain-containing protein</fullName>
    </recommendedName>
</protein>
<evidence type="ECO:0000259" key="4">
    <source>
        <dbReference type="PROSITE" id="PS51514"/>
    </source>
</evidence>
<dbReference type="PANTHER" id="PTHR46058:SF2">
    <property type="entry name" value="PROTEIN BREVIS RADIX-LIKE 3"/>
    <property type="match status" value="1"/>
</dbReference>
<evidence type="ECO:0000256" key="2">
    <source>
        <dbReference type="ARBA" id="ARBA00009057"/>
    </source>
</evidence>
<dbReference type="PANTHER" id="PTHR46058">
    <property type="entry name" value="PROTEIN BREVIS RADIX-LIKE 1"/>
    <property type="match status" value="1"/>
</dbReference>
<comment type="similarity">
    <text evidence="2">Belongs to the BRX family.</text>
</comment>
<comment type="caution">
    <text evidence="5">The sequence shown here is derived from an EMBL/GenBank/DDBJ whole genome shotgun (WGS) entry which is preliminary data.</text>
</comment>
<dbReference type="GO" id="GO:0005634">
    <property type="term" value="C:nucleus"/>
    <property type="evidence" value="ECO:0007669"/>
    <property type="project" value="UniProtKB-SubCell"/>
</dbReference>
<comment type="subcellular location">
    <subcellularLocation>
        <location evidence="1">Nucleus</location>
    </subcellularLocation>
</comment>
<dbReference type="EMBL" id="JADCNL010000002">
    <property type="protein sequence ID" value="KAG0492372.1"/>
    <property type="molecule type" value="Genomic_DNA"/>
</dbReference>
<proteinExistence type="inferred from homology"/>
<keyword evidence="3" id="KW-0539">Nucleus</keyword>
<evidence type="ECO:0000256" key="1">
    <source>
        <dbReference type="ARBA" id="ARBA00004123"/>
    </source>
</evidence>
<name>A0A835RUN2_VANPL</name>
<keyword evidence="6" id="KW-1185">Reference proteome</keyword>
<sequence>MLTCIACQKQFGDRSQQHHEEESASSYDTPRIHQDIKIKDMTLKVSRPNRHYKAAAAGGRLYESLGSERYDRSYTYRGIGLGSEFGDGNCGSTPRLRGPSSAEGTLSVSRQLEAALSGFTEEDKESREWIAQVEPGVLLSLISLSDGGNHLKRIRFSLEMFNKWQAQRWWAENHEKVMELYSLTRFNRQAIPLPIAPHLEDESLKIESAQFSPMVHQLQKQKVPFHFPKPMSSVNTCGMVCPSESVDYLPAKCHYHHQHLRLTGQRCYDSGGLASTPKVSSINGAKMEVSSMASSGRGSSFQGPDCSGEFAPSPSFASDQERELVEEDEPGVYITICVLPGGYRELRRIRFSRERFSEKHARLWWEDNRSRIHHQIQTWTSRTSPKSLKCS</sequence>
<evidence type="ECO:0000313" key="5">
    <source>
        <dbReference type="EMBL" id="KAG0492372.1"/>
    </source>
</evidence>
<organism evidence="5 6">
    <name type="scientific">Vanilla planifolia</name>
    <name type="common">Vanilla</name>
    <dbReference type="NCBI Taxonomy" id="51239"/>
    <lineage>
        <taxon>Eukaryota</taxon>
        <taxon>Viridiplantae</taxon>
        <taxon>Streptophyta</taxon>
        <taxon>Embryophyta</taxon>
        <taxon>Tracheophyta</taxon>
        <taxon>Spermatophyta</taxon>
        <taxon>Magnoliopsida</taxon>
        <taxon>Liliopsida</taxon>
        <taxon>Asparagales</taxon>
        <taxon>Orchidaceae</taxon>
        <taxon>Vanilloideae</taxon>
        <taxon>Vanilleae</taxon>
        <taxon>Vanilla</taxon>
    </lineage>
</organism>
<dbReference type="Proteomes" id="UP000636800">
    <property type="component" value="Chromosome 2"/>
</dbReference>
<accession>A0A835RUN2</accession>
<dbReference type="OrthoDB" id="5835829at2759"/>
<evidence type="ECO:0000256" key="3">
    <source>
        <dbReference type="ARBA" id="ARBA00023242"/>
    </source>
</evidence>
<dbReference type="PROSITE" id="PS51514">
    <property type="entry name" value="BRX"/>
    <property type="match status" value="2"/>
</dbReference>
<dbReference type="InterPro" id="IPR044532">
    <property type="entry name" value="BRX-like"/>
</dbReference>
<dbReference type="AlphaFoldDB" id="A0A835RUN2"/>
<evidence type="ECO:0000313" key="6">
    <source>
        <dbReference type="Proteomes" id="UP000636800"/>
    </source>
</evidence>
<dbReference type="Pfam" id="PF08381">
    <property type="entry name" value="BRX"/>
    <property type="match status" value="2"/>
</dbReference>
<gene>
    <name evidence="5" type="ORF">HPP92_005770</name>
</gene>
<dbReference type="InterPro" id="IPR013591">
    <property type="entry name" value="Brevis_radix_dom"/>
</dbReference>
<reference evidence="5 6" key="1">
    <citation type="journal article" date="2020" name="Nat. Food">
        <title>A phased Vanilla planifolia genome enables genetic improvement of flavour and production.</title>
        <authorList>
            <person name="Hasing T."/>
            <person name="Tang H."/>
            <person name="Brym M."/>
            <person name="Khazi F."/>
            <person name="Huang T."/>
            <person name="Chambers A.H."/>
        </authorList>
    </citation>
    <scope>NUCLEOTIDE SEQUENCE [LARGE SCALE GENOMIC DNA]</scope>
    <source>
        <tissue evidence="5">Leaf</tissue>
    </source>
</reference>
<feature type="domain" description="BRX" evidence="4">
    <location>
        <begin position="127"/>
        <end position="182"/>
    </location>
</feature>